<reference evidence="12" key="2">
    <citation type="submission" date="2018-07" db="EMBL/GenBank/DDBJ databases">
        <authorList>
            <consortium name="NCBI Pathogen Detection Project"/>
        </authorList>
    </citation>
    <scope>NUCLEOTIDE SEQUENCE</scope>
    <source>
        <strain evidence="12">M141</strain>
        <strain evidence="9">Salmonella enterica</strain>
    </source>
</reference>
<dbReference type="Pfam" id="PF17059">
    <property type="entry name" value="MGTL"/>
    <property type="match status" value="1"/>
</dbReference>
<dbReference type="EMBL" id="AALNFR010000009">
    <property type="protein sequence ID" value="EDB3582530.1"/>
    <property type="molecule type" value="Genomic_DNA"/>
</dbReference>
<dbReference type="AlphaFoldDB" id="A0A5J0K4Z5"/>
<name>A0A5J0K4Z5_SALVI</name>
<dbReference type="EMBL" id="DAAHCP010000033">
    <property type="protein sequence ID" value="HAB5568207.1"/>
    <property type="molecule type" value="Genomic_DNA"/>
</dbReference>
<evidence type="ECO:0000256" key="4">
    <source>
        <dbReference type="ARBA" id="ARBA00033357"/>
    </source>
</evidence>
<evidence type="ECO:0000256" key="1">
    <source>
        <dbReference type="ARBA" id="ARBA00007042"/>
    </source>
</evidence>
<evidence type="ECO:0000313" key="9">
    <source>
        <dbReference type="EMBL" id="HAB4796587.1"/>
    </source>
</evidence>
<reference evidence="9" key="1">
    <citation type="journal article" date="2018" name="Genome Biol.">
        <title>SKESA: strategic k-mer extension for scrupulous assemblies.</title>
        <authorList>
            <person name="Souvorov A."/>
            <person name="Agarwala R."/>
            <person name="Lipman D.J."/>
        </authorList>
    </citation>
    <scope>NUCLEOTIDE SEQUENCE</scope>
    <source>
        <strain evidence="12">M141</strain>
        <strain evidence="9">Salmonella enterica</strain>
    </source>
</reference>
<evidence type="ECO:0000313" key="10">
    <source>
        <dbReference type="EMBL" id="HAB5074511.1"/>
    </source>
</evidence>
<reference evidence="7" key="3">
    <citation type="submission" date="2019-10" db="EMBL/GenBank/DDBJ databases">
        <authorList>
            <person name="Ashton P.M."/>
            <person name="Dallman T."/>
            <person name="Nair S."/>
            <person name="De Pinna E."/>
            <person name="Peters T."/>
            <person name="Grant K."/>
        </authorList>
    </citation>
    <scope>NUCLEOTIDE SEQUENCE</scope>
    <source>
        <strain evidence="5">173554</strain>
        <strain evidence="6">205713</strain>
        <strain evidence="8">368339</strain>
        <strain evidence="7">808757</strain>
    </source>
</reference>
<evidence type="ECO:0000313" key="11">
    <source>
        <dbReference type="EMBL" id="HAB5568207.1"/>
    </source>
</evidence>
<evidence type="ECO:0000313" key="5">
    <source>
        <dbReference type="EMBL" id="EDA3550362.1"/>
    </source>
</evidence>
<comment type="caution">
    <text evidence="7">The sequence shown here is derived from an EMBL/GenBank/DDBJ whole genome shotgun (WGS) entry which is preliminary data.</text>
</comment>
<proteinExistence type="inferred from homology"/>
<protein>
    <recommendedName>
        <fullName evidence="2">mgtA leader peptide</fullName>
    </recommendedName>
    <alternativeName>
        <fullName evidence="4">Regulatory leader peptide for mgtA</fullName>
    </alternativeName>
</protein>
<sequence length="82" mass="9840">MHPVFPWRDADGDKKSNFTQAKGNGQSLVYRWFNYVTVWYRHNCHKTYGFMRIIRGANYLLTGGDMDPEPTPLPRWRIFLFR</sequence>
<accession>A0A5J0K4Z5</accession>
<evidence type="ECO:0000313" key="12">
    <source>
        <dbReference type="EMBL" id="HAF0510427.1"/>
    </source>
</evidence>
<comment type="similarity">
    <text evidence="1">Belongs to the MgtL family.</text>
</comment>
<dbReference type="EMBL" id="AALLNG010000049">
    <property type="protein sequence ID" value="EDA8745329.1"/>
    <property type="molecule type" value="Genomic_DNA"/>
</dbReference>
<organism evidence="7">
    <name type="scientific">Salmonella virchow</name>
    <dbReference type="NCBI Taxonomy" id="48409"/>
    <lineage>
        <taxon>Bacteria</taxon>
        <taxon>Pseudomonadati</taxon>
        <taxon>Pseudomonadota</taxon>
        <taxon>Gammaproteobacteria</taxon>
        <taxon>Enterobacterales</taxon>
        <taxon>Enterobacteriaceae</taxon>
        <taxon>Salmonella</taxon>
    </lineage>
</organism>
<keyword evidence="3" id="KW-0428">Leader peptide</keyword>
<evidence type="ECO:0000313" key="8">
    <source>
        <dbReference type="EMBL" id="EDH9282189.1"/>
    </source>
</evidence>
<dbReference type="InterPro" id="IPR031434">
    <property type="entry name" value="MGTL"/>
</dbReference>
<evidence type="ECO:0000256" key="3">
    <source>
        <dbReference type="ARBA" id="ARBA00022623"/>
    </source>
</evidence>
<evidence type="ECO:0000313" key="6">
    <source>
        <dbReference type="EMBL" id="EDA8745329.1"/>
    </source>
</evidence>
<dbReference type="EMBL" id="AAMJGV010000004">
    <property type="protein sequence ID" value="EDH9282189.1"/>
    <property type="molecule type" value="Genomic_DNA"/>
</dbReference>
<evidence type="ECO:0000256" key="2">
    <source>
        <dbReference type="ARBA" id="ARBA00020089"/>
    </source>
</evidence>
<dbReference type="EMBL" id="DAAGYM010000026">
    <property type="protein sequence ID" value="HAB5074511.1"/>
    <property type="molecule type" value="Genomic_DNA"/>
</dbReference>
<dbReference type="EMBL" id="DAAGWC010000034">
    <property type="protein sequence ID" value="HAB4796587.1"/>
    <property type="molecule type" value="Genomic_DNA"/>
</dbReference>
<dbReference type="EMBL" id="DAATXI010000006">
    <property type="protein sequence ID" value="HAF0510427.1"/>
    <property type="molecule type" value="Genomic_DNA"/>
</dbReference>
<gene>
    <name evidence="7" type="primary">mgtL</name>
    <name evidence="6" type="ORF">A4L79_18230</name>
    <name evidence="5" type="ORF">A4N90_07975</name>
    <name evidence="8" type="ORF">CC415_06310</name>
    <name evidence="7" type="ORF">F9X90_12415</name>
    <name evidence="12" type="ORF">G9W76_001810</name>
    <name evidence="10" type="ORF">GB019_06990</name>
    <name evidence="11" type="ORF">GB176_09390</name>
    <name evidence="9" type="ORF">GB496_10425</name>
</gene>
<dbReference type="EMBL" id="AALJUI010000010">
    <property type="protein sequence ID" value="EDA3550362.1"/>
    <property type="molecule type" value="Genomic_DNA"/>
</dbReference>
<evidence type="ECO:0000313" key="7">
    <source>
        <dbReference type="EMBL" id="EDB3582530.1"/>
    </source>
</evidence>